<accession>A0A177IJ83</accession>
<dbReference type="InterPro" id="IPR002514">
    <property type="entry name" value="Transposase_8"/>
</dbReference>
<dbReference type="OrthoDB" id="4426778at2"/>
<evidence type="ECO:0000313" key="1">
    <source>
        <dbReference type="EMBL" id="OAH28115.1"/>
    </source>
</evidence>
<dbReference type="GO" id="GO:0006313">
    <property type="term" value="P:DNA transposition"/>
    <property type="evidence" value="ECO:0007669"/>
    <property type="project" value="InterPro"/>
</dbReference>
<proteinExistence type="predicted"/>
<name>A0A177IJ83_9CORY</name>
<dbReference type="GO" id="GO:0003677">
    <property type="term" value="F:DNA binding"/>
    <property type="evidence" value="ECO:0007669"/>
    <property type="project" value="InterPro"/>
</dbReference>
<sequence length="109" mass="12534">MPKKFDQEAKDRVVRLVEDRILAENRSMQQAFQAVAPKLGVSWHTARQWTQQARRDGLTHQHQPEDLVAEVAKLRRENQELRDTNELLKAASAFSHLNSTQNVGNDPVH</sequence>
<dbReference type="InterPro" id="IPR009057">
    <property type="entry name" value="Homeodomain-like_sf"/>
</dbReference>
<gene>
    <name evidence="1" type="ORF">AYJ05_12655</name>
</gene>
<dbReference type="AlphaFoldDB" id="A0A177IJ83"/>
<protein>
    <submittedName>
        <fullName evidence="1">Transposase</fullName>
    </submittedName>
</protein>
<dbReference type="EMBL" id="LSTQ01000013">
    <property type="protein sequence ID" value="OAH28115.1"/>
    <property type="molecule type" value="Genomic_DNA"/>
</dbReference>
<dbReference type="SUPFAM" id="SSF46689">
    <property type="entry name" value="Homeodomain-like"/>
    <property type="match status" value="1"/>
</dbReference>
<dbReference type="Pfam" id="PF01527">
    <property type="entry name" value="HTH_Tnp_1"/>
    <property type="match status" value="1"/>
</dbReference>
<evidence type="ECO:0000313" key="2">
    <source>
        <dbReference type="Proteomes" id="UP000076947"/>
    </source>
</evidence>
<reference evidence="2" key="1">
    <citation type="submission" date="2016-02" db="EMBL/GenBank/DDBJ databases">
        <authorList>
            <person name="Kaur G."/>
            <person name="Nair G.R."/>
            <person name="Mayilraj S."/>
        </authorList>
    </citation>
    <scope>NUCLEOTIDE SEQUENCE [LARGE SCALE GENOMIC DNA]</scope>
    <source>
        <strain evidence="2">GA-15</strain>
    </source>
</reference>
<keyword evidence="2" id="KW-1185">Reference proteome</keyword>
<organism evidence="1 2">
    <name type="scientific">Corynebacterium stationis</name>
    <dbReference type="NCBI Taxonomy" id="1705"/>
    <lineage>
        <taxon>Bacteria</taxon>
        <taxon>Bacillati</taxon>
        <taxon>Actinomycetota</taxon>
        <taxon>Actinomycetes</taxon>
        <taxon>Mycobacteriales</taxon>
        <taxon>Corynebacteriaceae</taxon>
        <taxon>Corynebacterium</taxon>
    </lineage>
</organism>
<dbReference type="InterPro" id="IPR036388">
    <property type="entry name" value="WH-like_DNA-bd_sf"/>
</dbReference>
<dbReference type="GO" id="GO:0004803">
    <property type="term" value="F:transposase activity"/>
    <property type="evidence" value="ECO:0007669"/>
    <property type="project" value="InterPro"/>
</dbReference>
<comment type="caution">
    <text evidence="1">The sequence shown here is derived from an EMBL/GenBank/DDBJ whole genome shotgun (WGS) entry which is preliminary data.</text>
</comment>
<dbReference type="Gene3D" id="1.10.10.10">
    <property type="entry name" value="Winged helix-like DNA-binding domain superfamily/Winged helix DNA-binding domain"/>
    <property type="match status" value="1"/>
</dbReference>
<dbReference type="Proteomes" id="UP000076947">
    <property type="component" value="Unassembled WGS sequence"/>
</dbReference>